<dbReference type="AlphaFoldDB" id="A0A0F9FNF3"/>
<dbReference type="PANTHER" id="PTHR42891:SF1">
    <property type="entry name" value="D-GLYCERO-BETA-D-MANNO-HEPTOSE-1,7-BISPHOSPHATE 7-PHOSPHATASE"/>
    <property type="match status" value="1"/>
</dbReference>
<proteinExistence type="predicted"/>
<sequence length="183" mass="21226">LFRYRKEFEKPTIEEGFVSVTKSKPVFAWPLEYTNKAIILDYDDTLRKVVNGAQKYPTRPEEVEILPGRKEILKQLKEEGYLFFGVSNQSGVARGDVTYDNVVRCFERTNELLEAEIEFHFCPHRVPPSCYCRKPQSGIGVYLIHKYKLDPTQCVMVGDQTSDRTFAVRCGFQFVLANEYFSD</sequence>
<protein>
    <recommendedName>
        <fullName evidence="2">D,D-heptose 1,7-bisphosphate phosphatase</fullName>
    </recommendedName>
</protein>
<organism evidence="1">
    <name type="scientific">marine sediment metagenome</name>
    <dbReference type="NCBI Taxonomy" id="412755"/>
    <lineage>
        <taxon>unclassified sequences</taxon>
        <taxon>metagenomes</taxon>
        <taxon>ecological metagenomes</taxon>
    </lineage>
</organism>
<dbReference type="InterPro" id="IPR004446">
    <property type="entry name" value="Heptose_bisP_phosphatase"/>
</dbReference>
<dbReference type="InterPro" id="IPR006549">
    <property type="entry name" value="HAD-SF_hydro_IIIA"/>
</dbReference>
<accession>A0A0F9FNF3</accession>
<dbReference type="GO" id="GO:0005975">
    <property type="term" value="P:carbohydrate metabolic process"/>
    <property type="evidence" value="ECO:0007669"/>
    <property type="project" value="InterPro"/>
</dbReference>
<feature type="non-terminal residue" evidence="1">
    <location>
        <position position="1"/>
    </location>
</feature>
<dbReference type="Gene3D" id="3.40.50.1000">
    <property type="entry name" value="HAD superfamily/HAD-like"/>
    <property type="match status" value="1"/>
</dbReference>
<reference evidence="1" key="1">
    <citation type="journal article" date="2015" name="Nature">
        <title>Complex archaea that bridge the gap between prokaryotes and eukaryotes.</title>
        <authorList>
            <person name="Spang A."/>
            <person name="Saw J.H."/>
            <person name="Jorgensen S.L."/>
            <person name="Zaremba-Niedzwiedzka K."/>
            <person name="Martijn J."/>
            <person name="Lind A.E."/>
            <person name="van Eijk R."/>
            <person name="Schleper C."/>
            <person name="Guy L."/>
            <person name="Ettema T.J."/>
        </authorList>
    </citation>
    <scope>NUCLEOTIDE SEQUENCE</scope>
</reference>
<comment type="caution">
    <text evidence="1">The sequence shown here is derived from an EMBL/GenBank/DDBJ whole genome shotgun (WGS) entry which is preliminary data.</text>
</comment>
<dbReference type="EMBL" id="LAZR01031839">
    <property type="protein sequence ID" value="KKL52582.1"/>
    <property type="molecule type" value="Genomic_DNA"/>
</dbReference>
<dbReference type="SUPFAM" id="SSF56784">
    <property type="entry name" value="HAD-like"/>
    <property type="match status" value="1"/>
</dbReference>
<name>A0A0F9FNF3_9ZZZZ</name>
<dbReference type="NCBIfam" id="TIGR01662">
    <property type="entry name" value="HAD-SF-IIIA"/>
    <property type="match status" value="1"/>
</dbReference>
<dbReference type="PANTHER" id="PTHR42891">
    <property type="entry name" value="D-GLYCERO-BETA-D-MANNO-HEPTOSE-1,7-BISPHOSPHATE 7-PHOSPHATASE"/>
    <property type="match status" value="1"/>
</dbReference>
<gene>
    <name evidence="1" type="ORF">LCGC14_2284000</name>
</gene>
<evidence type="ECO:0000313" key="1">
    <source>
        <dbReference type="EMBL" id="KKL52582.1"/>
    </source>
</evidence>
<evidence type="ECO:0008006" key="2">
    <source>
        <dbReference type="Google" id="ProtNLM"/>
    </source>
</evidence>
<dbReference type="InterPro" id="IPR036412">
    <property type="entry name" value="HAD-like_sf"/>
</dbReference>
<dbReference type="GO" id="GO:0016791">
    <property type="term" value="F:phosphatase activity"/>
    <property type="evidence" value="ECO:0007669"/>
    <property type="project" value="InterPro"/>
</dbReference>
<dbReference type="Pfam" id="PF13242">
    <property type="entry name" value="Hydrolase_like"/>
    <property type="match status" value="1"/>
</dbReference>
<dbReference type="InterPro" id="IPR023214">
    <property type="entry name" value="HAD_sf"/>
</dbReference>